<dbReference type="GO" id="GO:0006302">
    <property type="term" value="P:double-strand break repair"/>
    <property type="evidence" value="ECO:0007669"/>
    <property type="project" value="TreeGrafter"/>
</dbReference>
<feature type="non-terminal residue" evidence="25">
    <location>
        <position position="1"/>
    </location>
</feature>
<feature type="domain" description="PARP-type" evidence="20">
    <location>
        <begin position="62"/>
        <end position="140"/>
    </location>
</feature>
<keyword evidence="14" id="KW-0539">Nucleus</keyword>
<evidence type="ECO:0000256" key="15">
    <source>
        <dbReference type="ARBA" id="ARBA00024347"/>
    </source>
</evidence>
<dbReference type="GO" id="GO:0070212">
    <property type="term" value="P:protein poly-ADP-ribosylation"/>
    <property type="evidence" value="ECO:0007669"/>
    <property type="project" value="TreeGrafter"/>
</dbReference>
<evidence type="ECO:0000313" key="25">
    <source>
        <dbReference type="EMBL" id="KAH9324904.1"/>
    </source>
</evidence>
<evidence type="ECO:0000259" key="22">
    <source>
        <dbReference type="PROSITE" id="PS51059"/>
    </source>
</evidence>
<accession>A0AA38LI76</accession>
<dbReference type="GO" id="GO:1990404">
    <property type="term" value="F:NAD+-protein mono-ADP-ribosyltransferase activity"/>
    <property type="evidence" value="ECO:0007669"/>
    <property type="project" value="TreeGrafter"/>
</dbReference>
<dbReference type="PROSITE" id="PS51977">
    <property type="entry name" value="WGR"/>
    <property type="match status" value="1"/>
</dbReference>
<evidence type="ECO:0000256" key="16">
    <source>
        <dbReference type="ARBA" id="ARBA00024945"/>
    </source>
</evidence>
<dbReference type="InterPro" id="IPR008288">
    <property type="entry name" value="PARP"/>
</dbReference>
<dbReference type="PANTHER" id="PTHR10459">
    <property type="entry name" value="DNA LIGASE"/>
    <property type="match status" value="1"/>
</dbReference>
<dbReference type="PANTHER" id="PTHR10459:SF80">
    <property type="entry name" value="POLY [ADP-RIBOSE] POLYMERASE 1"/>
    <property type="match status" value="1"/>
</dbReference>
<dbReference type="InterPro" id="IPR001357">
    <property type="entry name" value="BRCT_dom"/>
</dbReference>
<sequence length="953" mass="108057">MWNHAGCIMKKRGQIKTLDDVEGVDILRWEDQQMLRKYVENISAGSAPCASASAEVGDSDEYAIENAKSSRATCKRCNEKITKGEVRISIMSETDNSRFGGKVPAWHHTKCFLEMSLWTSPMDKMSGWDSLTAEDKEAVQSVAKPYIQGAKQDSKKNGKDLLEKASESSKNSQDGKNKNAPSVDGKQKKRKPDESETLSRKKKSKGSSNNKFKEVDGKLEEESLAKNRDLERSMEEQSKALWKIKDELQKNVKMAELKEMLIANDQIPNSSEYDLREHCADGMLFGALKRCPMCGSGLEYSGGQYRCRGFLTAWSKCTYSTINPDRQKGKWKIPEETDNEYLIQWFKSQKGKKLVRILPPQSSCKKSENQAITGQSQNPNGAFLQLLAVAIVGNLNEARADLKYQIEAAGGKLLGKLTRDADCLVINEREIDEHKIEVERARNMKVPVVNESFLADCLEKRRRLPMDGYKIEGEKTLVKVKVKGRSSVHEESGLQDTGHILEEGKSIYNTTLNMSDLSTGVNSYYILQLIENDQKKGCHVFRKWGRVGNDKIGGQKLEKMQKTDAICEFKRLFLEKTGNNWETWLNKDNFEKQPGKFFPLEIDYGVDESRQKDIGTMGAKSKLEPRVVDLMKLLFDLETYRDAMTEFEINMSEMPLGKLSKSNIQKGFEVLTELQNLINRNDSDVSKESFIIDASNRFFTIIPTVHPHVIQDEDELKSKIQMLETLRDIEIASSLISFENNDEDPLDANYKKLNCNISPLPHDSSDYQLVKKYLEKTHAPTHKEWALELEDVFAVDRDGENDAYVQYKNLKNRMLLWHGSRVTNFVGILSQGLRIAPPEAPATGYMFGKGIYFADLVSKSAQYCYTHKKNPVGLMLLSEVALGEVYELKSAKYIDNLPEGKHSTKGVGKTIPLEKEFERWRDEVTVPCGRPVPSGAKNSDLLYNEYIVYDKAQ</sequence>
<evidence type="ECO:0000256" key="14">
    <source>
        <dbReference type="ARBA" id="ARBA00023242"/>
    </source>
</evidence>
<evidence type="ECO:0000256" key="3">
    <source>
        <dbReference type="ARBA" id="ARBA00004123"/>
    </source>
</evidence>
<dbReference type="EC" id="2.4.2.-" evidence="18"/>
<dbReference type="GO" id="GO:0003677">
    <property type="term" value="F:DNA binding"/>
    <property type="evidence" value="ECO:0007669"/>
    <property type="project" value="UniProtKB-KW"/>
</dbReference>
<dbReference type="Proteomes" id="UP000824469">
    <property type="component" value="Unassembled WGS sequence"/>
</dbReference>
<dbReference type="FunFam" id="1.10.20.130:FF:000001">
    <property type="entry name" value="Poly [ADP-ribose] polymerase"/>
    <property type="match status" value="1"/>
</dbReference>
<evidence type="ECO:0000256" key="5">
    <source>
        <dbReference type="ARBA" id="ARBA00022679"/>
    </source>
</evidence>
<dbReference type="Gene3D" id="3.30.1740.10">
    <property type="entry name" value="Zinc finger, PARP-type"/>
    <property type="match status" value="2"/>
</dbReference>
<gene>
    <name evidence="25" type="ORF">KI387_005082</name>
</gene>
<comment type="subcellular location">
    <subcellularLocation>
        <location evidence="3">Nucleus</location>
    </subcellularLocation>
</comment>
<evidence type="ECO:0000256" key="11">
    <source>
        <dbReference type="ARBA" id="ARBA00022833"/>
    </source>
</evidence>
<protein>
    <recommendedName>
        <fullName evidence="18">Poly [ADP-ribose] polymerase</fullName>
        <shortName evidence="18">PARP</shortName>
        <ecNumber evidence="18">2.4.2.-</ecNumber>
    </recommendedName>
</protein>
<keyword evidence="13" id="KW-0238">DNA-binding</keyword>
<dbReference type="InterPro" id="IPR004102">
    <property type="entry name" value="Poly(ADP-ribose)pol_reg_dom"/>
</dbReference>
<dbReference type="AlphaFoldDB" id="A0AA38LI76"/>
<keyword evidence="4 18" id="KW-0328">Glycosyltransferase</keyword>
<dbReference type="InterPro" id="IPR050800">
    <property type="entry name" value="ARTD/PARP"/>
</dbReference>
<keyword evidence="12 18" id="KW-0520">NAD</keyword>
<dbReference type="SMART" id="SM00773">
    <property type="entry name" value="WGR"/>
    <property type="match status" value="1"/>
</dbReference>
<dbReference type="SMART" id="SM01335">
    <property type="entry name" value="PADR1"/>
    <property type="match status" value="1"/>
</dbReference>
<dbReference type="Gene3D" id="2.20.25.630">
    <property type="match status" value="1"/>
</dbReference>
<keyword evidence="10" id="KW-0863">Zinc-finger</keyword>
<keyword evidence="5 18" id="KW-0808">Transferase</keyword>
<feature type="domain" description="PARP catalytic" evidence="22">
    <location>
        <begin position="744"/>
        <end position="953"/>
    </location>
</feature>
<dbReference type="Pfam" id="PF00645">
    <property type="entry name" value="zf-PARP"/>
    <property type="match status" value="1"/>
</dbReference>
<evidence type="ECO:0000259" key="24">
    <source>
        <dbReference type="PROSITE" id="PS51977"/>
    </source>
</evidence>
<dbReference type="PROSITE" id="PS52007">
    <property type="entry name" value="PADR1"/>
    <property type="match status" value="1"/>
</dbReference>
<feature type="domain" description="BRCT" evidence="21">
    <location>
        <begin position="379"/>
        <end position="471"/>
    </location>
</feature>
<dbReference type="OMA" id="MNFKYKY"/>
<dbReference type="GO" id="GO:0003950">
    <property type="term" value="F:NAD+ poly-ADP-ribosyltransferase activity"/>
    <property type="evidence" value="ECO:0007669"/>
    <property type="project" value="UniProtKB-UniRule"/>
</dbReference>
<dbReference type="InterPro" id="IPR049296">
    <property type="entry name" value="PARP1-like_PADR1_N"/>
</dbReference>
<dbReference type="Pfam" id="PF02877">
    <property type="entry name" value="PARP_reg"/>
    <property type="match status" value="1"/>
</dbReference>
<evidence type="ECO:0000259" key="20">
    <source>
        <dbReference type="PROSITE" id="PS50064"/>
    </source>
</evidence>
<comment type="catalytic activity">
    <reaction evidence="1">
        <text>L-aspartyl-[protein] + NAD(+) = 4-O-(ADP-D-ribosyl)-L-aspartyl-[protein] + nicotinamide</text>
        <dbReference type="Rhea" id="RHEA:54424"/>
        <dbReference type="Rhea" id="RHEA-COMP:9867"/>
        <dbReference type="Rhea" id="RHEA-COMP:13832"/>
        <dbReference type="ChEBI" id="CHEBI:17154"/>
        <dbReference type="ChEBI" id="CHEBI:29961"/>
        <dbReference type="ChEBI" id="CHEBI:57540"/>
        <dbReference type="ChEBI" id="CHEBI:138102"/>
    </reaction>
</comment>
<evidence type="ECO:0000256" key="4">
    <source>
        <dbReference type="ARBA" id="ARBA00022676"/>
    </source>
</evidence>
<feature type="domain" description="PARP-type" evidence="20">
    <location>
        <begin position="1"/>
        <end position="43"/>
    </location>
</feature>
<dbReference type="GO" id="GO:0008270">
    <property type="term" value="F:zinc ion binding"/>
    <property type="evidence" value="ECO:0007669"/>
    <property type="project" value="UniProtKB-KW"/>
</dbReference>
<dbReference type="PIRSF" id="PIRSF000489">
    <property type="entry name" value="NAD_ADPRT"/>
    <property type="match status" value="1"/>
</dbReference>
<evidence type="ECO:0000256" key="18">
    <source>
        <dbReference type="RuleBase" id="RU362114"/>
    </source>
</evidence>
<evidence type="ECO:0000259" key="21">
    <source>
        <dbReference type="PROSITE" id="PS50172"/>
    </source>
</evidence>
<reference evidence="25 26" key="1">
    <citation type="journal article" date="2021" name="Nat. Plants">
        <title>The Taxus genome provides insights into paclitaxel biosynthesis.</title>
        <authorList>
            <person name="Xiong X."/>
            <person name="Gou J."/>
            <person name="Liao Q."/>
            <person name="Li Y."/>
            <person name="Zhou Q."/>
            <person name="Bi G."/>
            <person name="Li C."/>
            <person name="Du R."/>
            <person name="Wang X."/>
            <person name="Sun T."/>
            <person name="Guo L."/>
            <person name="Liang H."/>
            <person name="Lu P."/>
            <person name="Wu Y."/>
            <person name="Zhang Z."/>
            <person name="Ro D.K."/>
            <person name="Shang Y."/>
            <person name="Huang S."/>
            <person name="Yan J."/>
        </authorList>
    </citation>
    <scope>NUCLEOTIDE SEQUENCE [LARGE SCALE GENOMIC DNA]</scope>
    <source>
        <strain evidence="25">Ta-2019</strain>
    </source>
</reference>
<keyword evidence="11" id="KW-0862">Zinc</keyword>
<comment type="catalytic activity">
    <reaction evidence="2">
        <text>L-glutamyl-[protein] + NAD(+) = 5-O-(ADP-D-ribosyl)-L-glutamyl-[protein] + nicotinamide</text>
        <dbReference type="Rhea" id="RHEA:58224"/>
        <dbReference type="Rhea" id="RHEA-COMP:10208"/>
        <dbReference type="Rhea" id="RHEA-COMP:15089"/>
        <dbReference type="ChEBI" id="CHEBI:17154"/>
        <dbReference type="ChEBI" id="CHEBI:29973"/>
        <dbReference type="ChEBI" id="CHEBI:57540"/>
        <dbReference type="ChEBI" id="CHEBI:142540"/>
    </reaction>
</comment>
<dbReference type="InterPro" id="IPR036930">
    <property type="entry name" value="WGR_dom_sf"/>
</dbReference>
<keyword evidence="7" id="KW-0479">Metal-binding</keyword>
<dbReference type="Pfam" id="PF16589">
    <property type="entry name" value="BRCT_2"/>
    <property type="match status" value="1"/>
</dbReference>
<dbReference type="CDD" id="cd08001">
    <property type="entry name" value="WGR_PARP1_like"/>
    <property type="match status" value="1"/>
</dbReference>
<dbReference type="PROSITE" id="PS51060">
    <property type="entry name" value="PARP_ALPHA_HD"/>
    <property type="match status" value="1"/>
</dbReference>
<keyword evidence="26" id="KW-1185">Reference proteome</keyword>
<evidence type="ECO:0000256" key="19">
    <source>
        <dbReference type="SAM" id="MobiDB-lite"/>
    </source>
</evidence>
<evidence type="ECO:0000256" key="8">
    <source>
        <dbReference type="ARBA" id="ARBA00022737"/>
    </source>
</evidence>
<dbReference type="SMART" id="SM00292">
    <property type="entry name" value="BRCT"/>
    <property type="match status" value="1"/>
</dbReference>
<dbReference type="SUPFAM" id="SSF56399">
    <property type="entry name" value="ADP-ribosylation"/>
    <property type="match status" value="1"/>
</dbReference>
<dbReference type="Gene3D" id="1.10.20.130">
    <property type="match status" value="1"/>
</dbReference>
<dbReference type="FunFam" id="2.20.25.630:FF:000001">
    <property type="entry name" value="Poly [ADP-ribose] polymerase"/>
    <property type="match status" value="1"/>
</dbReference>
<dbReference type="SUPFAM" id="SSF142921">
    <property type="entry name" value="WGR domain-like"/>
    <property type="match status" value="1"/>
</dbReference>
<dbReference type="Gene3D" id="3.90.228.10">
    <property type="match status" value="1"/>
</dbReference>
<keyword evidence="6" id="KW-0548">Nucleotidyltransferase</keyword>
<dbReference type="PROSITE" id="PS51059">
    <property type="entry name" value="PARP_CATALYTIC"/>
    <property type="match status" value="1"/>
</dbReference>
<dbReference type="SMART" id="SM01336">
    <property type="entry name" value="zf-PARP"/>
    <property type="match status" value="2"/>
</dbReference>
<dbReference type="EMBL" id="JAHRHJ020000002">
    <property type="protein sequence ID" value="KAH9324904.1"/>
    <property type="molecule type" value="Genomic_DNA"/>
</dbReference>
<dbReference type="InterPro" id="IPR012982">
    <property type="entry name" value="PARP1-like_PADR1_Zn_ribbon"/>
</dbReference>
<dbReference type="GO" id="GO:0005730">
    <property type="term" value="C:nucleolus"/>
    <property type="evidence" value="ECO:0007669"/>
    <property type="project" value="TreeGrafter"/>
</dbReference>
<dbReference type="SUPFAM" id="SSF47587">
    <property type="entry name" value="Domain of poly(ADP-ribose) polymerase"/>
    <property type="match status" value="1"/>
</dbReference>
<dbReference type="PROSITE" id="PS50064">
    <property type="entry name" value="ZF_PARP_2"/>
    <property type="match status" value="2"/>
</dbReference>
<evidence type="ECO:0000256" key="10">
    <source>
        <dbReference type="ARBA" id="ARBA00022771"/>
    </source>
</evidence>
<feature type="domain" description="PARP alpha-helical" evidence="23">
    <location>
        <begin position="620"/>
        <end position="737"/>
    </location>
</feature>
<dbReference type="InterPro" id="IPR012317">
    <property type="entry name" value="Poly(ADP-ribose)pol_cat_dom"/>
</dbReference>
<evidence type="ECO:0000259" key="23">
    <source>
        <dbReference type="PROSITE" id="PS51060"/>
    </source>
</evidence>
<evidence type="ECO:0000313" key="26">
    <source>
        <dbReference type="Proteomes" id="UP000824469"/>
    </source>
</evidence>
<dbReference type="Pfam" id="PF00644">
    <property type="entry name" value="PARP"/>
    <property type="match status" value="1"/>
</dbReference>
<comment type="function">
    <text evidence="16">Involved in the base excision repair (BER) pathway, by catalyzing the poly(ADP-ribosyl)ation of a limited number of acceptor proteins involved in chromatin architecture and in DNA metabolism. This modification follows DNA damages and appears as an obligatory step in a detection/signaling pathway leading to the reparation of DNA strand breaks.</text>
</comment>
<dbReference type="SUPFAM" id="SSF57716">
    <property type="entry name" value="Glucocorticoid receptor-like (DNA-binding domain)"/>
    <property type="match status" value="2"/>
</dbReference>
<dbReference type="FunFam" id="1.20.142.10:FF:000002">
    <property type="entry name" value="Poly [ADP-ribose] polymerase"/>
    <property type="match status" value="1"/>
</dbReference>
<dbReference type="PROSITE" id="PS50172">
    <property type="entry name" value="BRCT"/>
    <property type="match status" value="1"/>
</dbReference>
<dbReference type="InterPro" id="IPR038650">
    <property type="entry name" value="PADR1_C_dom_sf"/>
</dbReference>
<dbReference type="Pfam" id="PF21728">
    <property type="entry name" value="PADR1_N"/>
    <property type="match status" value="1"/>
</dbReference>
<dbReference type="CDD" id="cd01437">
    <property type="entry name" value="parp_like"/>
    <property type="match status" value="1"/>
</dbReference>
<dbReference type="Pfam" id="PF05406">
    <property type="entry name" value="WGR"/>
    <property type="match status" value="1"/>
</dbReference>
<dbReference type="GO" id="GO:0016779">
    <property type="term" value="F:nucleotidyltransferase activity"/>
    <property type="evidence" value="ECO:0007669"/>
    <property type="project" value="UniProtKB-KW"/>
</dbReference>
<dbReference type="Pfam" id="PF08063">
    <property type="entry name" value="Zn_ribbon_PADR1"/>
    <property type="match status" value="1"/>
</dbReference>
<dbReference type="PROSITE" id="PS00347">
    <property type="entry name" value="ZF_PARP_1"/>
    <property type="match status" value="1"/>
</dbReference>
<dbReference type="SUPFAM" id="SSF52113">
    <property type="entry name" value="BRCT domain"/>
    <property type="match status" value="1"/>
</dbReference>
<evidence type="ECO:0000256" key="17">
    <source>
        <dbReference type="ARBA" id="ARBA00033987"/>
    </source>
</evidence>
<dbReference type="InterPro" id="IPR036616">
    <property type="entry name" value="Poly(ADP-ribose)pol_reg_dom_sf"/>
</dbReference>
<proteinExistence type="inferred from homology"/>
<evidence type="ECO:0000256" key="9">
    <source>
        <dbReference type="ARBA" id="ARBA00022765"/>
    </source>
</evidence>
<dbReference type="Gene3D" id="1.20.142.10">
    <property type="entry name" value="Poly(ADP-ribose) polymerase, regulatory domain"/>
    <property type="match status" value="1"/>
</dbReference>
<dbReference type="InterPro" id="IPR036957">
    <property type="entry name" value="Znf_PARP_sf"/>
</dbReference>
<evidence type="ECO:0000256" key="6">
    <source>
        <dbReference type="ARBA" id="ARBA00022695"/>
    </source>
</evidence>
<dbReference type="Gene3D" id="3.40.50.10190">
    <property type="entry name" value="BRCT domain"/>
    <property type="match status" value="1"/>
</dbReference>
<evidence type="ECO:0000256" key="12">
    <source>
        <dbReference type="ARBA" id="ARBA00023027"/>
    </source>
</evidence>
<dbReference type="GO" id="GO:0051287">
    <property type="term" value="F:NAD binding"/>
    <property type="evidence" value="ECO:0007669"/>
    <property type="project" value="InterPro"/>
</dbReference>
<dbReference type="FunFam" id="3.90.228.10:FF:000002">
    <property type="entry name" value="Poly [ADP-ribose] polymerase"/>
    <property type="match status" value="1"/>
</dbReference>
<dbReference type="InterPro" id="IPR008893">
    <property type="entry name" value="WGR_domain"/>
</dbReference>
<comment type="caution">
    <text evidence="25">The sequence shown here is derived from an EMBL/GenBank/DDBJ whole genome shotgun (WGS) entry which is preliminary data.</text>
</comment>
<evidence type="ECO:0000256" key="13">
    <source>
        <dbReference type="ARBA" id="ARBA00023125"/>
    </source>
</evidence>
<comment type="catalytic activity">
    <reaction evidence="17">
        <text>NAD(+) + (ADP-D-ribosyl)n-acceptor = nicotinamide + (ADP-D-ribosyl)n+1-acceptor + H(+).</text>
        <dbReference type="EC" id="2.4.2.30"/>
    </reaction>
</comment>
<feature type="compositionally biased region" description="Basic and acidic residues" evidence="19">
    <location>
        <begin position="152"/>
        <end position="177"/>
    </location>
</feature>
<organism evidence="25 26">
    <name type="scientific">Taxus chinensis</name>
    <name type="common">Chinese yew</name>
    <name type="synonym">Taxus wallichiana var. chinensis</name>
    <dbReference type="NCBI Taxonomy" id="29808"/>
    <lineage>
        <taxon>Eukaryota</taxon>
        <taxon>Viridiplantae</taxon>
        <taxon>Streptophyta</taxon>
        <taxon>Embryophyta</taxon>
        <taxon>Tracheophyta</taxon>
        <taxon>Spermatophyta</taxon>
        <taxon>Pinopsida</taxon>
        <taxon>Pinidae</taxon>
        <taxon>Conifers II</taxon>
        <taxon>Cupressales</taxon>
        <taxon>Taxaceae</taxon>
        <taxon>Taxus</taxon>
    </lineage>
</organism>
<name>A0AA38LI76_TAXCH</name>
<dbReference type="InterPro" id="IPR001510">
    <property type="entry name" value="Znf_PARP"/>
</dbReference>
<keyword evidence="8" id="KW-0677">Repeat</keyword>
<keyword evidence="9" id="KW-0013">ADP-ribosylation</keyword>
<evidence type="ECO:0000256" key="1">
    <source>
        <dbReference type="ARBA" id="ARBA00000438"/>
    </source>
</evidence>
<evidence type="ECO:0000256" key="2">
    <source>
        <dbReference type="ARBA" id="ARBA00000459"/>
    </source>
</evidence>
<dbReference type="InterPro" id="IPR036420">
    <property type="entry name" value="BRCT_dom_sf"/>
</dbReference>
<evidence type="ECO:0000256" key="7">
    <source>
        <dbReference type="ARBA" id="ARBA00022723"/>
    </source>
</evidence>
<comment type="similarity">
    <text evidence="15">Belongs to the ARTD/PARP family.</text>
</comment>
<feature type="domain" description="WGR" evidence="24">
    <location>
        <begin position="497"/>
        <end position="597"/>
    </location>
</feature>
<feature type="region of interest" description="Disordered" evidence="19">
    <location>
        <begin position="145"/>
        <end position="219"/>
    </location>
</feature>